<dbReference type="EMBL" id="JARIHO010000010">
    <property type="protein sequence ID" value="KAJ7354331.1"/>
    <property type="molecule type" value="Genomic_DNA"/>
</dbReference>
<dbReference type="AlphaFoldDB" id="A0AAD7EXC4"/>
<name>A0AAD7EXC4_9AGAR</name>
<reference evidence="1" key="1">
    <citation type="submission" date="2023-03" db="EMBL/GenBank/DDBJ databases">
        <title>Massive genome expansion in bonnet fungi (Mycena s.s.) driven by repeated elements and novel gene families across ecological guilds.</title>
        <authorList>
            <consortium name="Lawrence Berkeley National Laboratory"/>
            <person name="Harder C.B."/>
            <person name="Miyauchi S."/>
            <person name="Viragh M."/>
            <person name="Kuo A."/>
            <person name="Thoen E."/>
            <person name="Andreopoulos B."/>
            <person name="Lu D."/>
            <person name="Skrede I."/>
            <person name="Drula E."/>
            <person name="Henrissat B."/>
            <person name="Morin E."/>
            <person name="Kohler A."/>
            <person name="Barry K."/>
            <person name="LaButti K."/>
            <person name="Morin E."/>
            <person name="Salamov A."/>
            <person name="Lipzen A."/>
            <person name="Mereny Z."/>
            <person name="Hegedus B."/>
            <person name="Baldrian P."/>
            <person name="Stursova M."/>
            <person name="Weitz H."/>
            <person name="Taylor A."/>
            <person name="Grigoriev I.V."/>
            <person name="Nagy L.G."/>
            <person name="Martin F."/>
            <person name="Kauserud H."/>
        </authorList>
    </citation>
    <scope>NUCLEOTIDE SEQUENCE</scope>
    <source>
        <strain evidence="1">CBHHK002</strain>
    </source>
</reference>
<evidence type="ECO:0000313" key="1">
    <source>
        <dbReference type="EMBL" id="KAJ7354331.1"/>
    </source>
</evidence>
<proteinExistence type="predicted"/>
<gene>
    <name evidence="1" type="ORF">DFH08DRAFT_984773</name>
</gene>
<accession>A0AAD7EXC4</accession>
<dbReference type="Proteomes" id="UP001218218">
    <property type="component" value="Unassembled WGS sequence"/>
</dbReference>
<keyword evidence="2" id="KW-1185">Reference proteome</keyword>
<evidence type="ECO:0000313" key="2">
    <source>
        <dbReference type="Proteomes" id="UP001218218"/>
    </source>
</evidence>
<organism evidence="1 2">
    <name type="scientific">Mycena albidolilacea</name>
    <dbReference type="NCBI Taxonomy" id="1033008"/>
    <lineage>
        <taxon>Eukaryota</taxon>
        <taxon>Fungi</taxon>
        <taxon>Dikarya</taxon>
        <taxon>Basidiomycota</taxon>
        <taxon>Agaricomycotina</taxon>
        <taxon>Agaricomycetes</taxon>
        <taxon>Agaricomycetidae</taxon>
        <taxon>Agaricales</taxon>
        <taxon>Marasmiineae</taxon>
        <taxon>Mycenaceae</taxon>
        <taxon>Mycena</taxon>
    </lineage>
</organism>
<feature type="non-terminal residue" evidence="1">
    <location>
        <position position="1"/>
    </location>
</feature>
<comment type="caution">
    <text evidence="1">The sequence shown here is derived from an EMBL/GenBank/DDBJ whole genome shotgun (WGS) entry which is preliminary data.</text>
</comment>
<sequence>RLSPLQYKSTVVLAENTAPPPSAKTATTLNPHSPTTLNLMSSSTIAPAPTHLAAIGLKFVEHMLPNSARSPIPCVAKWSSLTESEARAIIQSELYPGIVFPPAARPPMPQSEIDRLAHKMGRENTLQRTLHSIPESVSAGSPLTHSEARAQDEIDRLSRKIGRENTLQRTLHPIPASVVSAPTTPDQRILLACRRKSYPGPAASEGCEPLW</sequence>
<protein>
    <submittedName>
        <fullName evidence="1">Uncharacterized protein</fullName>
    </submittedName>
</protein>